<dbReference type="InterPro" id="IPR027994">
    <property type="entry name" value="WxL_dom"/>
</dbReference>
<keyword evidence="1" id="KW-0732">Signal</keyword>
<dbReference type="Pfam" id="PF13731">
    <property type="entry name" value="WxL"/>
    <property type="match status" value="1"/>
</dbReference>
<feature type="domain" description="WxL" evidence="2">
    <location>
        <begin position="26"/>
        <end position="277"/>
    </location>
</feature>
<feature type="chain" id="PRO_5020197978" evidence="1">
    <location>
        <begin position="27"/>
        <end position="279"/>
    </location>
</feature>
<accession>A0A4S3B8U9</accession>
<comment type="caution">
    <text evidence="3">The sequence shown here is derived from an EMBL/GenBank/DDBJ whole genome shotgun (WGS) entry which is preliminary data.</text>
</comment>
<dbReference type="AlphaFoldDB" id="A0A4S3B8U9"/>
<dbReference type="EMBL" id="SDGV01000001">
    <property type="protein sequence ID" value="THB62336.1"/>
    <property type="molecule type" value="Genomic_DNA"/>
</dbReference>
<evidence type="ECO:0000313" key="3">
    <source>
        <dbReference type="EMBL" id="THB62336.1"/>
    </source>
</evidence>
<keyword evidence="4" id="KW-1185">Reference proteome</keyword>
<evidence type="ECO:0000256" key="1">
    <source>
        <dbReference type="SAM" id="SignalP"/>
    </source>
</evidence>
<protein>
    <submittedName>
        <fullName evidence="3">WxL domain-containing protein</fullName>
    </submittedName>
</protein>
<dbReference type="OrthoDB" id="2157690at2"/>
<proteinExistence type="predicted"/>
<reference evidence="3 4" key="1">
    <citation type="submission" date="2019-01" db="EMBL/GenBank/DDBJ databases">
        <title>Vagococcus silagei sp. nov. isolated from brewer's grain.</title>
        <authorList>
            <person name="Guu J.-R."/>
        </authorList>
    </citation>
    <scope>NUCLEOTIDE SEQUENCE [LARGE SCALE GENOMIC DNA]</scope>
    <source>
        <strain evidence="3 4">2B-2</strain>
    </source>
</reference>
<dbReference type="Proteomes" id="UP000310506">
    <property type="component" value="Unassembled WGS sequence"/>
</dbReference>
<gene>
    <name evidence="3" type="ORF">ESZ54_00550</name>
</gene>
<organism evidence="3 4">
    <name type="scientific">Vagococcus silagei</name>
    <dbReference type="NCBI Taxonomy" id="2508885"/>
    <lineage>
        <taxon>Bacteria</taxon>
        <taxon>Bacillati</taxon>
        <taxon>Bacillota</taxon>
        <taxon>Bacilli</taxon>
        <taxon>Lactobacillales</taxon>
        <taxon>Enterococcaceae</taxon>
        <taxon>Vagococcus</taxon>
    </lineage>
</organism>
<evidence type="ECO:0000313" key="4">
    <source>
        <dbReference type="Proteomes" id="UP000310506"/>
    </source>
</evidence>
<feature type="signal peptide" evidence="1">
    <location>
        <begin position="1"/>
        <end position="26"/>
    </location>
</feature>
<dbReference type="RefSeq" id="WP_136135722.1">
    <property type="nucleotide sequence ID" value="NZ_SDGV01000001.1"/>
</dbReference>
<sequence length="279" mass="29916">MKKATLLIGTGLLASTFVLMSQTVNAEDVKTTGEVSFTKGGGPVDPDKAIKLVKPGTKEKVIYLNQKTEGTSTGDDLRFSFVPNIKFGSVKVSSVSERHPALPLEYTEKDPETAAEAENPKFKIPPFVQVIDETGNKDGFEVKAGAEVFKVKETTGLVETTDLQNTRIEFTGQTLRNTLLDGGAGDADAASMLAGFAAEGSQFLVPSNDVVIMNSKTDVDTNASASSSVFQADYKHTIDYSTPDNIKMKNVLLNVPAGERPKAGKTYVTNITWVLEKGV</sequence>
<evidence type="ECO:0000259" key="2">
    <source>
        <dbReference type="Pfam" id="PF13731"/>
    </source>
</evidence>
<name>A0A4S3B8U9_9ENTE</name>